<evidence type="ECO:0000256" key="6">
    <source>
        <dbReference type="ARBA" id="ARBA00022603"/>
    </source>
</evidence>
<keyword evidence="10" id="KW-1185">Reference proteome</keyword>
<evidence type="ECO:0000256" key="4">
    <source>
        <dbReference type="ARBA" id="ARBA00020594"/>
    </source>
</evidence>
<evidence type="ECO:0000256" key="1">
    <source>
        <dbReference type="ARBA" id="ARBA00004123"/>
    </source>
</evidence>
<keyword evidence="8" id="KW-0539">Nucleus</keyword>
<organism evidence="9 10">
    <name type="scientific">Clytia hemisphaerica</name>
    <dbReference type="NCBI Taxonomy" id="252671"/>
    <lineage>
        <taxon>Eukaryota</taxon>
        <taxon>Metazoa</taxon>
        <taxon>Cnidaria</taxon>
        <taxon>Hydrozoa</taxon>
        <taxon>Hydroidolina</taxon>
        <taxon>Leptothecata</taxon>
        <taxon>Obeliida</taxon>
        <taxon>Clytiidae</taxon>
        <taxon>Clytia</taxon>
    </lineage>
</organism>
<dbReference type="EnsemblMetazoa" id="CLYHEMT002797.1">
    <property type="protein sequence ID" value="CLYHEMP002797.1"/>
    <property type="gene ID" value="CLYHEMG002797"/>
</dbReference>
<dbReference type="OrthoDB" id="413520at2759"/>
<evidence type="ECO:0000313" key="9">
    <source>
        <dbReference type="EnsemblMetazoa" id="CLYHEMP002797.1"/>
    </source>
</evidence>
<dbReference type="AlphaFoldDB" id="A0A7M5UXE3"/>
<dbReference type="GO" id="GO:0005737">
    <property type="term" value="C:cytoplasm"/>
    <property type="evidence" value="ECO:0007669"/>
    <property type="project" value="UniProtKB-SubCell"/>
</dbReference>
<dbReference type="Pfam" id="PF10294">
    <property type="entry name" value="Methyltransf_16"/>
    <property type="match status" value="1"/>
</dbReference>
<dbReference type="GO" id="GO:0032259">
    <property type="term" value="P:methylation"/>
    <property type="evidence" value="ECO:0007669"/>
    <property type="project" value="UniProtKB-KW"/>
</dbReference>
<sequence length="296" mass="33825">MKSKTTSSDAAKERWKFLAQALRKKNKNNVTSSEYSVRNFSGYDLYSVKPIEVENSSEKWCSYKLNYGQTDDTEILVRLVGEQFTAEELRGFNNTGNVCIWPSEEVLSYYCYKHKQLFENKHIIELGCGMSALAGLQVAATLKTKEIVLSDGNEKGIDNLNIMLKSNHDTLVSKNVNSVLLKWDEGIYKNDCLAHLHGQFDVIISADCLFFVNFHKALVTTIQFLLAPGGHCIFFAPQRSNTLNLFVEAAGQIFDVEVEENYDTHIWGRYQYHMQNNKHFDKNLHYPILVKLSGKK</sequence>
<comment type="subcellular location">
    <subcellularLocation>
        <location evidence="2">Cytoplasm</location>
    </subcellularLocation>
    <subcellularLocation>
        <location evidence="1">Nucleus</location>
    </subcellularLocation>
</comment>
<dbReference type="InterPro" id="IPR025800">
    <property type="entry name" value="CaM-Lys-N-MeTrfase"/>
</dbReference>
<evidence type="ECO:0000313" key="10">
    <source>
        <dbReference type="Proteomes" id="UP000594262"/>
    </source>
</evidence>
<dbReference type="EC" id="2.1.1.60" evidence="3"/>
<dbReference type="CDD" id="cd02440">
    <property type="entry name" value="AdoMet_MTases"/>
    <property type="match status" value="1"/>
</dbReference>
<dbReference type="GO" id="GO:0018025">
    <property type="term" value="F:calmodulin-lysine N-methyltransferase activity"/>
    <property type="evidence" value="ECO:0007669"/>
    <property type="project" value="UniProtKB-EC"/>
</dbReference>
<evidence type="ECO:0000256" key="8">
    <source>
        <dbReference type="ARBA" id="ARBA00023242"/>
    </source>
</evidence>
<dbReference type="Proteomes" id="UP000594262">
    <property type="component" value="Unplaced"/>
</dbReference>
<keyword evidence="7" id="KW-0808">Transferase</keyword>
<dbReference type="SUPFAM" id="SSF53335">
    <property type="entry name" value="S-adenosyl-L-methionine-dependent methyltransferases"/>
    <property type="match status" value="1"/>
</dbReference>
<evidence type="ECO:0000256" key="7">
    <source>
        <dbReference type="ARBA" id="ARBA00022679"/>
    </source>
</evidence>
<protein>
    <recommendedName>
        <fullName evidence="4">Calmodulin-lysine N-methyltransferase</fullName>
        <ecNumber evidence="3">2.1.1.60</ecNumber>
    </recommendedName>
</protein>
<dbReference type="PANTHER" id="PTHR13539:SF3">
    <property type="entry name" value="CALMODULIN-LYSINE N-METHYLTRANSFERASE"/>
    <property type="match status" value="1"/>
</dbReference>
<dbReference type="PANTHER" id="PTHR13539">
    <property type="entry name" value="CALMODULIN-LYSINE N-METHYLTRANSFERASE"/>
    <property type="match status" value="1"/>
</dbReference>
<dbReference type="Gene3D" id="3.40.50.150">
    <property type="entry name" value="Vaccinia Virus protein VP39"/>
    <property type="match status" value="1"/>
</dbReference>
<evidence type="ECO:0000256" key="5">
    <source>
        <dbReference type="ARBA" id="ARBA00022490"/>
    </source>
</evidence>
<dbReference type="InterPro" id="IPR019410">
    <property type="entry name" value="Methyltransf_16"/>
</dbReference>
<dbReference type="InterPro" id="IPR029063">
    <property type="entry name" value="SAM-dependent_MTases_sf"/>
</dbReference>
<evidence type="ECO:0000256" key="2">
    <source>
        <dbReference type="ARBA" id="ARBA00004496"/>
    </source>
</evidence>
<reference evidence="9" key="1">
    <citation type="submission" date="2021-01" db="UniProtKB">
        <authorList>
            <consortium name="EnsemblMetazoa"/>
        </authorList>
    </citation>
    <scope>IDENTIFICATION</scope>
</reference>
<name>A0A7M5UXE3_9CNID</name>
<dbReference type="GO" id="GO:0005634">
    <property type="term" value="C:nucleus"/>
    <property type="evidence" value="ECO:0007669"/>
    <property type="project" value="UniProtKB-SubCell"/>
</dbReference>
<dbReference type="RefSeq" id="XP_066930287.1">
    <property type="nucleotide sequence ID" value="XM_067074186.1"/>
</dbReference>
<keyword evidence="5" id="KW-0963">Cytoplasm</keyword>
<proteinExistence type="predicted"/>
<accession>A0A7M5UXE3</accession>
<keyword evidence="6" id="KW-0489">Methyltransferase</keyword>
<evidence type="ECO:0000256" key="3">
    <source>
        <dbReference type="ARBA" id="ARBA00011914"/>
    </source>
</evidence>
<dbReference type="GeneID" id="136817853"/>